<dbReference type="Pfam" id="PF00225">
    <property type="entry name" value="Kinesin"/>
    <property type="match status" value="1"/>
</dbReference>
<accession>A0A8J2X0P5</accession>
<dbReference type="EMBL" id="CAKKNE010000004">
    <property type="protein sequence ID" value="CAH0375294.1"/>
    <property type="molecule type" value="Genomic_DNA"/>
</dbReference>
<dbReference type="SUPFAM" id="SSF49879">
    <property type="entry name" value="SMAD/FHA domain"/>
    <property type="match status" value="1"/>
</dbReference>
<dbReference type="GO" id="GO:0007018">
    <property type="term" value="P:microtubule-based movement"/>
    <property type="evidence" value="ECO:0007669"/>
    <property type="project" value="InterPro"/>
</dbReference>
<dbReference type="Gene3D" id="3.40.850.10">
    <property type="entry name" value="Kinesin motor domain"/>
    <property type="match status" value="1"/>
</dbReference>
<sequence length="735" mass="81285">MARREAYAYIRPPSEEEKDFPQVLNVEGTTICLKESSSRTRSLDVNKIYENEQTQLLDDLSGRLFAQLKNEGDVHMHVLGAHGTGKSRCLFGKDGDEGLMERFAAKFYGQRNMRGHAIIDVSIFDVADEGIYDLLCPGRVGILRFSPTGGPWVEGLSRHLAGNKEEFSTLLRDALAVKAASLLNKDDMLAHLCVRCMCSYDAEGGKDPPAHEGTATFVEYASSILDTGDAGEVPSVLRASLALSHMSTNIRVAAAQVCSSALTYVLADSFCSKSIWLGCLSPACTDLDVNITTLQTLEHVGHLTLNNDWGNPSTTCEAAFYGSTSHAEEKPILARQRHLDTVAYREERDDWLRDVGVARAKRQGVQARRLQKTILVHVSPDPLLSGRLFVPLKDVVYFGSELDMVPEDCRRITLLRKEIQPLHCIIQKRGDMLLVDVNANAIVCLNGEKITGSHCIKDGDVVLMGFGCLFRVCTSGNDTDVDWRGAAKGLYDDLTLSEGTPWEVMKEEKLVHELQQMILEGNHISRKKERDVHYAVRVANTGPDETQPCVLVASASSEVTDTWNATKMLRRLCKIKRNVADPDPYFDAPDHRLIGVGFCALQSLIYLMDIAETCNIISFKGKAAGTLQISVKPTLANSEQLVGEKHLAHHLGKKVELSITITQAMKLPRKLCASVYVRTAFFLQQDGLATPRYPTATTSPYFGTSFKVSQIITEDFLSYLETGALELQVWGRCCF</sequence>
<dbReference type="Gene3D" id="2.60.200.20">
    <property type="match status" value="1"/>
</dbReference>
<proteinExistence type="predicted"/>
<name>A0A8J2X0P5_9STRA</name>
<evidence type="ECO:0000313" key="3">
    <source>
        <dbReference type="Proteomes" id="UP000789595"/>
    </source>
</evidence>
<dbReference type="GO" id="GO:0005524">
    <property type="term" value="F:ATP binding"/>
    <property type="evidence" value="ECO:0007669"/>
    <property type="project" value="InterPro"/>
</dbReference>
<comment type="caution">
    <text evidence="2">The sequence shown here is derived from an EMBL/GenBank/DDBJ whole genome shotgun (WGS) entry which is preliminary data.</text>
</comment>
<evidence type="ECO:0000259" key="1">
    <source>
        <dbReference type="Pfam" id="PF00225"/>
    </source>
</evidence>
<organism evidence="2 3">
    <name type="scientific">Pelagomonas calceolata</name>
    <dbReference type="NCBI Taxonomy" id="35677"/>
    <lineage>
        <taxon>Eukaryota</taxon>
        <taxon>Sar</taxon>
        <taxon>Stramenopiles</taxon>
        <taxon>Ochrophyta</taxon>
        <taxon>Pelagophyceae</taxon>
        <taxon>Pelagomonadales</taxon>
        <taxon>Pelagomonadaceae</taxon>
        <taxon>Pelagomonas</taxon>
    </lineage>
</organism>
<dbReference type="AlphaFoldDB" id="A0A8J2X0P5"/>
<dbReference type="Proteomes" id="UP000789595">
    <property type="component" value="Unassembled WGS sequence"/>
</dbReference>
<keyword evidence="3" id="KW-1185">Reference proteome</keyword>
<evidence type="ECO:0000313" key="2">
    <source>
        <dbReference type="EMBL" id="CAH0375294.1"/>
    </source>
</evidence>
<protein>
    <recommendedName>
        <fullName evidence="1">Kinesin motor domain-containing protein</fullName>
    </recommendedName>
</protein>
<dbReference type="InterPro" id="IPR001752">
    <property type="entry name" value="Kinesin_motor_dom"/>
</dbReference>
<dbReference type="SUPFAM" id="SSF52540">
    <property type="entry name" value="P-loop containing nucleoside triphosphate hydrolases"/>
    <property type="match status" value="1"/>
</dbReference>
<dbReference type="InterPro" id="IPR036961">
    <property type="entry name" value="Kinesin_motor_dom_sf"/>
</dbReference>
<feature type="domain" description="Kinesin motor" evidence="1">
    <location>
        <begin position="39"/>
        <end position="295"/>
    </location>
</feature>
<dbReference type="OrthoDB" id="192876at2759"/>
<dbReference type="GO" id="GO:0008017">
    <property type="term" value="F:microtubule binding"/>
    <property type="evidence" value="ECO:0007669"/>
    <property type="project" value="InterPro"/>
</dbReference>
<dbReference type="InterPro" id="IPR027417">
    <property type="entry name" value="P-loop_NTPase"/>
</dbReference>
<reference evidence="2" key="1">
    <citation type="submission" date="2021-11" db="EMBL/GenBank/DDBJ databases">
        <authorList>
            <consortium name="Genoscope - CEA"/>
            <person name="William W."/>
        </authorList>
    </citation>
    <scope>NUCLEOTIDE SEQUENCE</scope>
</reference>
<dbReference type="InterPro" id="IPR008984">
    <property type="entry name" value="SMAD_FHA_dom_sf"/>
</dbReference>
<dbReference type="GO" id="GO:0003777">
    <property type="term" value="F:microtubule motor activity"/>
    <property type="evidence" value="ECO:0007669"/>
    <property type="project" value="InterPro"/>
</dbReference>
<gene>
    <name evidence="2" type="ORF">PECAL_4P26210</name>
</gene>